<sequence>MRGCATGACVPERFGGSAAPARLADCATGPAKGHRTEARRRGFEYRSGIAFQNSGAGRVTIQPSTTVLFGNSRSSRRAGRAARLAVRDVHGPVDLGAFELAFDDTIFADGFE</sequence>
<reference evidence="1 2" key="1">
    <citation type="submission" date="2016-10" db="EMBL/GenBank/DDBJ databases">
        <authorList>
            <person name="de Groot N.N."/>
        </authorList>
    </citation>
    <scope>NUCLEOTIDE SEQUENCE [LARGE SCALE GENOMIC DNA]</scope>
    <source>
        <strain evidence="1 2">CGMCC 1.7659</strain>
    </source>
</reference>
<dbReference type="STRING" id="578942.SAMN05216289_11248"/>
<name>A0A1I4XVN8_9GAMM</name>
<dbReference type="AlphaFoldDB" id="A0A1I4XVN8"/>
<keyword evidence="2" id="KW-1185">Reference proteome</keyword>
<evidence type="ECO:0000313" key="1">
    <source>
        <dbReference type="EMBL" id="SFN29463.1"/>
    </source>
</evidence>
<dbReference type="EMBL" id="FOVF01000012">
    <property type="protein sequence ID" value="SFN29463.1"/>
    <property type="molecule type" value="Genomic_DNA"/>
</dbReference>
<organism evidence="1 2">
    <name type="scientific">Dokdonella immobilis</name>
    <dbReference type="NCBI Taxonomy" id="578942"/>
    <lineage>
        <taxon>Bacteria</taxon>
        <taxon>Pseudomonadati</taxon>
        <taxon>Pseudomonadota</taxon>
        <taxon>Gammaproteobacteria</taxon>
        <taxon>Lysobacterales</taxon>
        <taxon>Rhodanobacteraceae</taxon>
        <taxon>Dokdonella</taxon>
    </lineage>
</organism>
<proteinExistence type="predicted"/>
<dbReference type="Proteomes" id="UP000198575">
    <property type="component" value="Unassembled WGS sequence"/>
</dbReference>
<gene>
    <name evidence="1" type="ORF">SAMN05216289_11248</name>
</gene>
<evidence type="ECO:0000313" key="2">
    <source>
        <dbReference type="Proteomes" id="UP000198575"/>
    </source>
</evidence>
<accession>A0A1I4XVN8</accession>
<protein>
    <submittedName>
        <fullName evidence="1">Uncharacterized protein</fullName>
    </submittedName>
</protein>